<comment type="caution">
    <text evidence="1">The sequence shown here is derived from an EMBL/GenBank/DDBJ whole genome shotgun (WGS) entry which is preliminary data.</text>
</comment>
<sequence length="104" mass="11503">MSNCDWARDLQETEERQSAWQGLPPDVVRAQDVDWSVGVDAYLFSAARVGQRYVALVYSDQSGVSENGMTVATPPVRCVDEREGFKLVRTVAGDHYVIISEHGG</sequence>
<proteinExistence type="predicted"/>
<accession>A0A0B1Z475</accession>
<evidence type="ECO:0000313" key="1">
    <source>
        <dbReference type="EMBL" id="KHK65864.1"/>
    </source>
</evidence>
<name>A0A0B1Z475_9PSED</name>
<evidence type="ECO:0000313" key="2">
    <source>
        <dbReference type="Proteomes" id="UP000030949"/>
    </source>
</evidence>
<gene>
    <name evidence="1" type="ORF">JZ00_03525</name>
</gene>
<dbReference type="Proteomes" id="UP000030949">
    <property type="component" value="Unassembled WGS sequence"/>
</dbReference>
<dbReference type="AlphaFoldDB" id="A0A0B1Z475"/>
<dbReference type="EMBL" id="JQGJ01000002">
    <property type="protein sequence ID" value="KHK65864.1"/>
    <property type="molecule type" value="Genomic_DNA"/>
</dbReference>
<dbReference type="RefSeq" id="WP_039588931.1">
    <property type="nucleotide sequence ID" value="NZ_JQGJ02000004.1"/>
</dbReference>
<protein>
    <submittedName>
        <fullName evidence="1">Uncharacterized protein</fullName>
    </submittedName>
</protein>
<reference evidence="2" key="1">
    <citation type="submission" date="2015-03" db="EMBL/GenBank/DDBJ databases">
        <title>Pseudomonas frederiksbergensis hydrocarbon degrader.</title>
        <authorList>
            <person name="Brown L.M."/>
            <person name="Ruiz O.N."/>
            <person name="Mueller S."/>
            <person name="Gunasekera T.S."/>
        </authorList>
    </citation>
    <scope>NUCLEOTIDE SEQUENCE [LARGE SCALE GENOMIC DNA]</scope>
    <source>
        <strain evidence="2">SI8</strain>
    </source>
</reference>
<organism evidence="1 2">
    <name type="scientific">Pseudomonas frederiksbergensis</name>
    <dbReference type="NCBI Taxonomy" id="104087"/>
    <lineage>
        <taxon>Bacteria</taxon>
        <taxon>Pseudomonadati</taxon>
        <taxon>Pseudomonadota</taxon>
        <taxon>Gammaproteobacteria</taxon>
        <taxon>Pseudomonadales</taxon>
        <taxon>Pseudomonadaceae</taxon>
        <taxon>Pseudomonas</taxon>
    </lineage>
</organism>